<protein>
    <recommendedName>
        <fullName evidence="7">Metalloendopeptidase</fullName>
        <ecNumber evidence="7">3.4.24.-</ecNumber>
    </recommendedName>
</protein>
<evidence type="ECO:0000313" key="10">
    <source>
        <dbReference type="EMBL" id="CAE4575475.1"/>
    </source>
</evidence>
<dbReference type="PRINTS" id="PR00480">
    <property type="entry name" value="ASTACIN"/>
</dbReference>
<feature type="compositionally biased region" description="Low complexity" evidence="8">
    <location>
        <begin position="19"/>
        <end position="30"/>
    </location>
</feature>
<dbReference type="AlphaFoldDB" id="A0A7S4UW29"/>
<dbReference type="Gene3D" id="3.40.390.10">
    <property type="entry name" value="Collagenase (Catalytic Domain)"/>
    <property type="match status" value="1"/>
</dbReference>
<keyword evidence="5 6" id="KW-0482">Metalloprotease</keyword>
<feature type="domain" description="Peptidase M12A" evidence="9">
    <location>
        <begin position="282"/>
        <end position="512"/>
    </location>
</feature>
<dbReference type="PANTHER" id="PTHR10127:SF780">
    <property type="entry name" value="METALLOENDOPEPTIDASE"/>
    <property type="match status" value="1"/>
</dbReference>
<evidence type="ECO:0000256" key="3">
    <source>
        <dbReference type="ARBA" id="ARBA00022801"/>
    </source>
</evidence>
<dbReference type="GO" id="GO:0004222">
    <property type="term" value="F:metalloendopeptidase activity"/>
    <property type="evidence" value="ECO:0007669"/>
    <property type="project" value="UniProtKB-UniRule"/>
</dbReference>
<feature type="region of interest" description="Disordered" evidence="8">
    <location>
        <begin position="19"/>
        <end position="46"/>
    </location>
</feature>
<feature type="binding site" evidence="6">
    <location>
        <position position="409"/>
    </location>
    <ligand>
        <name>Zn(2+)</name>
        <dbReference type="ChEBI" id="CHEBI:29105"/>
        <note>catalytic</note>
    </ligand>
</feature>
<feature type="binding site" evidence="6">
    <location>
        <position position="405"/>
    </location>
    <ligand>
        <name>Zn(2+)</name>
        <dbReference type="ChEBI" id="CHEBI:29105"/>
        <note>catalytic</note>
    </ligand>
</feature>
<dbReference type="PANTHER" id="PTHR10127">
    <property type="entry name" value="DISCOIDIN, CUB, EGF, LAMININ , AND ZINC METALLOPROTEASE DOMAIN CONTAINING"/>
    <property type="match status" value="1"/>
</dbReference>
<comment type="caution">
    <text evidence="6">Lacks conserved residue(s) required for the propagation of feature annotation.</text>
</comment>
<keyword evidence="2 6" id="KW-0479">Metal-binding</keyword>
<feature type="compositionally biased region" description="Basic and acidic residues" evidence="8">
    <location>
        <begin position="32"/>
        <end position="46"/>
    </location>
</feature>
<dbReference type="InterPro" id="IPR006026">
    <property type="entry name" value="Peptidase_Metallo"/>
</dbReference>
<evidence type="ECO:0000256" key="6">
    <source>
        <dbReference type="PROSITE-ProRule" id="PRU01211"/>
    </source>
</evidence>
<organism evidence="10">
    <name type="scientific">Alexandrium monilatum</name>
    <dbReference type="NCBI Taxonomy" id="311494"/>
    <lineage>
        <taxon>Eukaryota</taxon>
        <taxon>Sar</taxon>
        <taxon>Alveolata</taxon>
        <taxon>Dinophyceae</taxon>
        <taxon>Gonyaulacales</taxon>
        <taxon>Pyrocystaceae</taxon>
        <taxon>Alexandrium</taxon>
    </lineage>
</organism>
<name>A0A7S4UW29_9DINO</name>
<dbReference type="Pfam" id="PF01400">
    <property type="entry name" value="Astacin"/>
    <property type="match status" value="1"/>
</dbReference>
<evidence type="ECO:0000259" key="9">
    <source>
        <dbReference type="PROSITE" id="PS51864"/>
    </source>
</evidence>
<dbReference type="PROSITE" id="PS51864">
    <property type="entry name" value="ASTACIN"/>
    <property type="match status" value="1"/>
</dbReference>
<evidence type="ECO:0000256" key="7">
    <source>
        <dbReference type="RuleBase" id="RU361183"/>
    </source>
</evidence>
<dbReference type="EC" id="3.4.24.-" evidence="7"/>
<evidence type="ECO:0000256" key="1">
    <source>
        <dbReference type="ARBA" id="ARBA00022670"/>
    </source>
</evidence>
<gene>
    <name evidence="10" type="ORF">AMON00008_LOCUS15094</name>
</gene>
<dbReference type="EMBL" id="HBNR01022601">
    <property type="protein sequence ID" value="CAE4575475.1"/>
    <property type="molecule type" value="Transcribed_RNA"/>
</dbReference>
<keyword evidence="7" id="KW-0732">Signal</keyword>
<feature type="compositionally biased region" description="Basic and acidic residues" evidence="8">
    <location>
        <begin position="599"/>
        <end position="612"/>
    </location>
</feature>
<evidence type="ECO:0000256" key="5">
    <source>
        <dbReference type="ARBA" id="ARBA00023049"/>
    </source>
</evidence>
<feature type="compositionally biased region" description="Basic residues" evidence="8">
    <location>
        <begin position="629"/>
        <end position="638"/>
    </location>
</feature>
<feature type="binding site" evidence="6">
    <location>
        <position position="415"/>
    </location>
    <ligand>
        <name>Zn(2+)</name>
        <dbReference type="ChEBI" id="CHEBI:29105"/>
        <note>catalytic</note>
    </ligand>
</feature>
<proteinExistence type="predicted"/>
<comment type="cofactor">
    <cofactor evidence="6 7">
        <name>Zn(2+)</name>
        <dbReference type="ChEBI" id="CHEBI:29105"/>
    </cofactor>
    <text evidence="6 7">Binds 1 zinc ion per subunit.</text>
</comment>
<dbReference type="SUPFAM" id="SSF55486">
    <property type="entry name" value="Metalloproteases ('zincins'), catalytic domain"/>
    <property type="match status" value="1"/>
</dbReference>
<dbReference type="InterPro" id="IPR001506">
    <property type="entry name" value="Peptidase_M12A"/>
</dbReference>
<dbReference type="InterPro" id="IPR024079">
    <property type="entry name" value="MetalloPept_cat_dom_sf"/>
</dbReference>
<feature type="region of interest" description="Disordered" evidence="8">
    <location>
        <begin position="599"/>
        <end position="638"/>
    </location>
</feature>
<accession>A0A7S4UW29</accession>
<feature type="active site" evidence="6">
    <location>
        <position position="406"/>
    </location>
</feature>
<feature type="signal peptide" evidence="7">
    <location>
        <begin position="1"/>
        <end position="23"/>
    </location>
</feature>
<reference evidence="10" key="1">
    <citation type="submission" date="2021-01" db="EMBL/GenBank/DDBJ databases">
        <authorList>
            <person name="Corre E."/>
            <person name="Pelletier E."/>
            <person name="Niang G."/>
            <person name="Scheremetjew M."/>
            <person name="Finn R."/>
            <person name="Kale V."/>
            <person name="Holt S."/>
            <person name="Cochrane G."/>
            <person name="Meng A."/>
            <person name="Brown T."/>
            <person name="Cohen L."/>
        </authorList>
    </citation>
    <scope>NUCLEOTIDE SEQUENCE</scope>
    <source>
        <strain evidence="10">CCMP3105</strain>
    </source>
</reference>
<evidence type="ECO:0000256" key="4">
    <source>
        <dbReference type="ARBA" id="ARBA00022833"/>
    </source>
</evidence>
<dbReference type="SMART" id="SM00235">
    <property type="entry name" value="ZnMc"/>
    <property type="match status" value="1"/>
</dbReference>
<evidence type="ECO:0000256" key="8">
    <source>
        <dbReference type="SAM" id="MobiDB-lite"/>
    </source>
</evidence>
<feature type="chain" id="PRO_5031610341" description="Metalloendopeptidase" evidence="7">
    <location>
        <begin position="24"/>
        <end position="638"/>
    </location>
</feature>
<keyword evidence="3 6" id="KW-0378">Hydrolase</keyword>
<dbReference type="GO" id="GO:0006508">
    <property type="term" value="P:proteolysis"/>
    <property type="evidence" value="ECO:0007669"/>
    <property type="project" value="UniProtKB-KW"/>
</dbReference>
<keyword evidence="1 6" id="KW-0645">Protease</keyword>
<keyword evidence="4 6" id="KW-0862">Zinc</keyword>
<evidence type="ECO:0000256" key="2">
    <source>
        <dbReference type="ARBA" id="ARBA00022723"/>
    </source>
</evidence>
<sequence length="638" mass="69202">MLGRWAGLGLCLAAGLGPPAAGAAGPRSGGFVRREERSGRSDGHRSLIVDAEGTAQPSDGSYVALHQDADADPDHEVLPQIDGAEPELQRFYVSDEGGPGNASLLELPEVITGCDVYYRQHSCNWTAMFSCPGQPNGTHGLAKDPKTHGYICCCKNLMWKREPPIRPQRPADKAANMARVAMSIDKGKSNVTAEAKEVLKKAKMGAVNLTTLGNLEADAAVQGETAEAQKLNAAEWTVRDMMKLTGKVDAEEIGEAHLKRRGNLLALGDIMPGSPEQAALFQALRTNGTTEWVGGGTPWIGGKVKYCLGPSAQPAQDPTGIVLALMRAVSTEYTNALGGCIDIKYVGYAKCTHGYDSCECNEKPAIVVHRDAEGGGCWSVLGYQKKDSQPLNMGIGCESIGTAVHEMGHALGMGHEQKRKDREMYVNILWQNIANGRASQFTMDNAYYTAAGYDYDSVMHYASNAFAKSSDKPTIQRKDGKLEEELGQRVGLSEGDILQLVDMYKGQVPTCSARDRTGETGCLDRLDDDGNNICEGITDCNSHQKVVSCCACRSPNTERPAFGGIAIQCYKDQPCPNPRRVGVVPEWWMASSHRRRDMNWQRSKDCSVKNEPAHPNAALLHQPDLQRPPRLHPHRQAG</sequence>
<dbReference type="GO" id="GO:0008270">
    <property type="term" value="F:zinc ion binding"/>
    <property type="evidence" value="ECO:0007669"/>
    <property type="project" value="UniProtKB-UniRule"/>
</dbReference>